<dbReference type="PANTHER" id="PTHR36302">
    <property type="entry name" value="BLR7088 PROTEIN"/>
    <property type="match status" value="1"/>
</dbReference>
<reference evidence="2" key="1">
    <citation type="submission" date="2022-02" db="EMBL/GenBank/DDBJ databases">
        <title>Vibrio sp. nov., a new bacterium isolated from Bohai sea, China.</title>
        <authorList>
            <person name="Yuan Y."/>
        </authorList>
    </citation>
    <scope>NUCLEOTIDE SEQUENCE</scope>
    <source>
        <strain evidence="2">DBSS07</strain>
    </source>
</reference>
<evidence type="ECO:0000313" key="3">
    <source>
        <dbReference type="Proteomes" id="UP001155586"/>
    </source>
</evidence>
<dbReference type="Gene3D" id="2.60.40.1890">
    <property type="entry name" value="PCu(A)C copper chaperone"/>
    <property type="match status" value="1"/>
</dbReference>
<dbReference type="Pfam" id="PF04314">
    <property type="entry name" value="PCuAC"/>
    <property type="match status" value="1"/>
</dbReference>
<dbReference type="SUPFAM" id="SSF110087">
    <property type="entry name" value="DR1885-like metal-binding protein"/>
    <property type="match status" value="1"/>
</dbReference>
<dbReference type="InterPro" id="IPR036182">
    <property type="entry name" value="PCuAC_sf"/>
</dbReference>
<keyword evidence="3" id="KW-1185">Reference proteome</keyword>
<dbReference type="PANTHER" id="PTHR36302:SF1">
    <property type="entry name" value="COPPER CHAPERONE PCU(A)C"/>
    <property type="match status" value="1"/>
</dbReference>
<name>A0A9X3CE71_9VIBR</name>
<sequence length="149" mass="16286">MKFKALLMASLVLSPLAHAKTDIMLHDPYARATPPNAATSAVFVEIMNHTDEAKTIVSASTDAAGKVELHDVIKDGDVMQMRQVDGIELPANGTVELKPGSLHIMLFDLKKPLVEGEKIDMQITFKNGDEVTFSAPIKKVMSGMQKHHH</sequence>
<gene>
    <name evidence="2" type="ORF">MD483_09090</name>
</gene>
<protein>
    <submittedName>
        <fullName evidence="2">Copper chaperone PCu(A)C</fullName>
    </submittedName>
</protein>
<organism evidence="2 3">
    <name type="scientific">Vibrio paucivorans</name>
    <dbReference type="NCBI Taxonomy" id="2829489"/>
    <lineage>
        <taxon>Bacteria</taxon>
        <taxon>Pseudomonadati</taxon>
        <taxon>Pseudomonadota</taxon>
        <taxon>Gammaproteobacteria</taxon>
        <taxon>Vibrionales</taxon>
        <taxon>Vibrionaceae</taxon>
        <taxon>Vibrio</taxon>
    </lineage>
</organism>
<feature type="chain" id="PRO_5040765786" evidence="1">
    <location>
        <begin position="20"/>
        <end position="149"/>
    </location>
</feature>
<dbReference type="InterPro" id="IPR058248">
    <property type="entry name" value="Lxx211020-like"/>
</dbReference>
<dbReference type="InterPro" id="IPR007410">
    <property type="entry name" value="LpqE-like"/>
</dbReference>
<comment type="caution">
    <text evidence="2">The sequence shown here is derived from an EMBL/GenBank/DDBJ whole genome shotgun (WGS) entry which is preliminary data.</text>
</comment>
<evidence type="ECO:0000256" key="1">
    <source>
        <dbReference type="SAM" id="SignalP"/>
    </source>
</evidence>
<proteinExistence type="predicted"/>
<dbReference type="AlphaFoldDB" id="A0A9X3CE71"/>
<keyword evidence="1" id="KW-0732">Signal</keyword>
<dbReference type="EMBL" id="JAKRRX010000041">
    <property type="protein sequence ID" value="MCW8333974.1"/>
    <property type="molecule type" value="Genomic_DNA"/>
</dbReference>
<dbReference type="RefSeq" id="WP_265687399.1">
    <property type="nucleotide sequence ID" value="NZ_JAKRRX010000041.1"/>
</dbReference>
<accession>A0A9X3CE71</accession>
<feature type="signal peptide" evidence="1">
    <location>
        <begin position="1"/>
        <end position="19"/>
    </location>
</feature>
<evidence type="ECO:0000313" key="2">
    <source>
        <dbReference type="EMBL" id="MCW8333974.1"/>
    </source>
</evidence>
<dbReference type="Proteomes" id="UP001155586">
    <property type="component" value="Unassembled WGS sequence"/>
</dbReference>